<evidence type="ECO:0000313" key="2">
    <source>
        <dbReference type="EMBL" id="OGG24340.1"/>
    </source>
</evidence>
<proteinExistence type="predicted"/>
<gene>
    <name evidence="2" type="ORF">A3A79_04105</name>
</gene>
<keyword evidence="1" id="KW-1133">Transmembrane helix</keyword>
<dbReference type="EMBL" id="MFJV01000001">
    <property type="protein sequence ID" value="OGG24340.1"/>
    <property type="molecule type" value="Genomic_DNA"/>
</dbReference>
<organism evidence="2 3">
    <name type="scientific">Candidatus Gottesmanbacteria bacterium RIFCSPLOWO2_01_FULL_43_11b</name>
    <dbReference type="NCBI Taxonomy" id="1798392"/>
    <lineage>
        <taxon>Bacteria</taxon>
        <taxon>Candidatus Gottesmaniibacteriota</taxon>
    </lineage>
</organism>
<evidence type="ECO:0000256" key="1">
    <source>
        <dbReference type="SAM" id="Phobius"/>
    </source>
</evidence>
<dbReference type="AlphaFoldDB" id="A0A1F6AHW6"/>
<protein>
    <submittedName>
        <fullName evidence="2">Uncharacterized protein</fullName>
    </submittedName>
</protein>
<dbReference type="STRING" id="1798392.A3A79_04105"/>
<sequence length="74" mass="7946">MKQSFIIIIIAIAAVVFYALWSSGKLPGMISESEPLPTLTTTDNTGDIEQDLNNLTVTAEDEGFTEIQSDLGGL</sequence>
<name>A0A1F6AHW6_9BACT</name>
<feature type="transmembrane region" description="Helical" evidence="1">
    <location>
        <begin position="6"/>
        <end position="23"/>
    </location>
</feature>
<accession>A0A1F6AHW6</accession>
<keyword evidence="1" id="KW-0812">Transmembrane</keyword>
<reference evidence="2 3" key="1">
    <citation type="journal article" date="2016" name="Nat. Commun.">
        <title>Thousands of microbial genomes shed light on interconnected biogeochemical processes in an aquifer system.</title>
        <authorList>
            <person name="Anantharaman K."/>
            <person name="Brown C.T."/>
            <person name="Hug L.A."/>
            <person name="Sharon I."/>
            <person name="Castelle C.J."/>
            <person name="Probst A.J."/>
            <person name="Thomas B.C."/>
            <person name="Singh A."/>
            <person name="Wilkins M.J."/>
            <person name="Karaoz U."/>
            <person name="Brodie E.L."/>
            <person name="Williams K.H."/>
            <person name="Hubbard S.S."/>
            <person name="Banfield J.F."/>
        </authorList>
    </citation>
    <scope>NUCLEOTIDE SEQUENCE [LARGE SCALE GENOMIC DNA]</scope>
</reference>
<keyword evidence="1" id="KW-0472">Membrane</keyword>
<evidence type="ECO:0000313" key="3">
    <source>
        <dbReference type="Proteomes" id="UP000178759"/>
    </source>
</evidence>
<dbReference type="Proteomes" id="UP000178759">
    <property type="component" value="Unassembled WGS sequence"/>
</dbReference>
<comment type="caution">
    <text evidence="2">The sequence shown here is derived from an EMBL/GenBank/DDBJ whole genome shotgun (WGS) entry which is preliminary data.</text>
</comment>